<dbReference type="Gene3D" id="2.170.270.10">
    <property type="entry name" value="SET domain"/>
    <property type="match status" value="1"/>
</dbReference>
<dbReference type="InterPro" id="IPR001214">
    <property type="entry name" value="SET_dom"/>
</dbReference>
<organism evidence="2 3">
    <name type="scientific">Linnemannia elongata AG-77</name>
    <dbReference type="NCBI Taxonomy" id="1314771"/>
    <lineage>
        <taxon>Eukaryota</taxon>
        <taxon>Fungi</taxon>
        <taxon>Fungi incertae sedis</taxon>
        <taxon>Mucoromycota</taxon>
        <taxon>Mortierellomycotina</taxon>
        <taxon>Mortierellomycetes</taxon>
        <taxon>Mortierellales</taxon>
        <taxon>Mortierellaceae</taxon>
        <taxon>Linnemannia</taxon>
    </lineage>
</organism>
<dbReference type="SUPFAM" id="SSF82199">
    <property type="entry name" value="SET domain"/>
    <property type="match status" value="1"/>
</dbReference>
<evidence type="ECO:0000313" key="3">
    <source>
        <dbReference type="Proteomes" id="UP000078512"/>
    </source>
</evidence>
<dbReference type="STRING" id="1314771.A0A197JQ75"/>
<dbReference type="EMBL" id="KV442060">
    <property type="protein sequence ID" value="OAQ27108.1"/>
    <property type="molecule type" value="Genomic_DNA"/>
</dbReference>
<dbReference type="Pfam" id="PF00856">
    <property type="entry name" value="SET"/>
    <property type="match status" value="1"/>
</dbReference>
<feature type="domain" description="SET" evidence="1">
    <location>
        <begin position="15"/>
        <end position="130"/>
    </location>
</feature>
<dbReference type="InterPro" id="IPR046341">
    <property type="entry name" value="SET_dom_sf"/>
</dbReference>
<proteinExistence type="predicted"/>
<gene>
    <name evidence="2" type="ORF">K457DRAFT_78203</name>
</gene>
<evidence type="ECO:0000259" key="1">
    <source>
        <dbReference type="Pfam" id="PF00856"/>
    </source>
</evidence>
<reference evidence="2 3" key="1">
    <citation type="submission" date="2016-05" db="EMBL/GenBank/DDBJ databases">
        <title>Genome sequencing reveals origins of a unique bacterial endosymbiosis in the earliest lineages of terrestrial Fungi.</title>
        <authorList>
            <consortium name="DOE Joint Genome Institute"/>
            <person name="Uehling J."/>
            <person name="Gryganskyi A."/>
            <person name="Hameed K."/>
            <person name="Tschaplinski T."/>
            <person name="Misztal P."/>
            <person name="Wu S."/>
            <person name="Desiro A."/>
            <person name="Vande Pol N."/>
            <person name="Du Z.-Y."/>
            <person name="Zienkiewicz A."/>
            <person name="Zienkiewicz K."/>
            <person name="Morin E."/>
            <person name="Tisserant E."/>
            <person name="Splivallo R."/>
            <person name="Hainaut M."/>
            <person name="Henrissat B."/>
            <person name="Ohm R."/>
            <person name="Kuo A."/>
            <person name="Yan J."/>
            <person name="Lipzen A."/>
            <person name="Nolan M."/>
            <person name="Labutti K."/>
            <person name="Barry K."/>
            <person name="Goldstein A."/>
            <person name="Labbe J."/>
            <person name="Schadt C."/>
            <person name="Tuskan G."/>
            <person name="Grigoriev I."/>
            <person name="Martin F."/>
            <person name="Vilgalys R."/>
            <person name="Bonito G."/>
        </authorList>
    </citation>
    <scope>NUCLEOTIDE SEQUENCE [LARGE SCALE GENOMIC DNA]</scope>
    <source>
        <strain evidence="2 3">AG-77</strain>
    </source>
</reference>
<dbReference type="OrthoDB" id="2448213at2759"/>
<accession>A0A197JQ75</accession>
<dbReference type="Proteomes" id="UP000078512">
    <property type="component" value="Unassembled WGS sequence"/>
</dbReference>
<dbReference type="AlphaFoldDB" id="A0A197JQ75"/>
<protein>
    <recommendedName>
        <fullName evidence="1">SET domain-containing protein</fullName>
    </recommendedName>
</protein>
<sequence length="131" mass="14927">MPSKLLQEAHADVRVYTSRSFKPDEVIMEYTGEVVHPSIAVRRQESYQSQGRSCYMMWCEFQDAVIDATMQGGLARYIRNEHRHPRKQDNPQQERTVYARTISGPGLQGPKVVICAAGPLEPGTELILRYC</sequence>
<name>A0A197JQ75_9FUNG</name>
<keyword evidence="3" id="KW-1185">Reference proteome</keyword>
<evidence type="ECO:0000313" key="2">
    <source>
        <dbReference type="EMBL" id="OAQ27108.1"/>
    </source>
</evidence>